<proteinExistence type="inferred from homology"/>
<dbReference type="PROSITE" id="PS00759">
    <property type="entry name" value="ARGE_DAPE_CPG2_2"/>
    <property type="match status" value="1"/>
</dbReference>
<dbReference type="PANTHER" id="PTHR43270:SF4">
    <property type="entry name" value="CARNOSINE DIPEPTIDASE 2, ISOFORM A"/>
    <property type="match status" value="1"/>
</dbReference>
<evidence type="ECO:0000256" key="3">
    <source>
        <dbReference type="ARBA" id="ARBA00022723"/>
    </source>
</evidence>
<accession>A0A9J6C7U5</accession>
<dbReference type="GO" id="GO:0006508">
    <property type="term" value="P:proteolysis"/>
    <property type="evidence" value="ECO:0007669"/>
    <property type="project" value="UniProtKB-KW"/>
</dbReference>
<keyword evidence="2" id="KW-0645">Protease</keyword>
<dbReference type="Gene3D" id="3.40.630.10">
    <property type="entry name" value="Zn peptidases"/>
    <property type="match status" value="1"/>
</dbReference>
<keyword evidence="4" id="KW-0378">Hydrolase</keyword>
<keyword evidence="7" id="KW-1185">Reference proteome</keyword>
<comment type="caution">
    <text evidence="6">The sequence shown here is derived from an EMBL/GenBank/DDBJ whole genome shotgun (WGS) entry which is preliminary data.</text>
</comment>
<dbReference type="OrthoDB" id="7832001at2759"/>
<evidence type="ECO:0000256" key="4">
    <source>
        <dbReference type="ARBA" id="ARBA00022801"/>
    </source>
</evidence>
<evidence type="ECO:0000313" key="6">
    <source>
        <dbReference type="EMBL" id="KAG5678013.1"/>
    </source>
</evidence>
<protein>
    <recommendedName>
        <fullName evidence="5">Peptidase M20 dimerisation domain-containing protein</fullName>
    </recommendedName>
</protein>
<dbReference type="Gene3D" id="3.30.70.360">
    <property type="match status" value="1"/>
</dbReference>
<dbReference type="PANTHER" id="PTHR43270">
    <property type="entry name" value="BETA-ALA-HIS DIPEPTIDASE"/>
    <property type="match status" value="1"/>
</dbReference>
<evidence type="ECO:0000256" key="1">
    <source>
        <dbReference type="ARBA" id="ARBA00006247"/>
    </source>
</evidence>
<dbReference type="AlphaFoldDB" id="A0A9J6C7U5"/>
<evidence type="ECO:0000256" key="2">
    <source>
        <dbReference type="ARBA" id="ARBA00022670"/>
    </source>
</evidence>
<dbReference type="GO" id="GO:0008233">
    <property type="term" value="F:peptidase activity"/>
    <property type="evidence" value="ECO:0007669"/>
    <property type="project" value="UniProtKB-KW"/>
</dbReference>
<dbReference type="SUPFAM" id="SSF53187">
    <property type="entry name" value="Zn-dependent exopeptidases"/>
    <property type="match status" value="1"/>
</dbReference>
<dbReference type="GO" id="GO:0046872">
    <property type="term" value="F:metal ion binding"/>
    <property type="evidence" value="ECO:0007669"/>
    <property type="project" value="UniProtKB-KW"/>
</dbReference>
<name>A0A9J6C7U5_POLVA</name>
<gene>
    <name evidence="6" type="ORF">PVAND_007722</name>
</gene>
<dbReference type="Proteomes" id="UP001107558">
    <property type="component" value="Chromosome 2"/>
</dbReference>
<reference evidence="6" key="1">
    <citation type="submission" date="2021-03" db="EMBL/GenBank/DDBJ databases">
        <title>Chromosome level genome of the anhydrobiotic midge Polypedilum vanderplanki.</title>
        <authorList>
            <person name="Yoshida Y."/>
            <person name="Kikawada T."/>
            <person name="Gusev O."/>
        </authorList>
    </citation>
    <scope>NUCLEOTIDE SEQUENCE</scope>
    <source>
        <strain evidence="6">NIAS01</strain>
        <tissue evidence="6">Whole body or cell culture</tissue>
    </source>
</reference>
<dbReference type="Pfam" id="PF07687">
    <property type="entry name" value="M20_dimer"/>
    <property type="match status" value="1"/>
</dbReference>
<dbReference type="EMBL" id="JADBJN010000002">
    <property type="protein sequence ID" value="KAG5678013.1"/>
    <property type="molecule type" value="Genomic_DNA"/>
</dbReference>
<dbReference type="InterPro" id="IPR002933">
    <property type="entry name" value="Peptidase_M20"/>
</dbReference>
<keyword evidence="3" id="KW-0479">Metal-binding</keyword>
<evidence type="ECO:0000313" key="7">
    <source>
        <dbReference type="Proteomes" id="UP001107558"/>
    </source>
</evidence>
<organism evidence="6 7">
    <name type="scientific">Polypedilum vanderplanki</name>
    <name type="common">Sleeping chironomid midge</name>
    <dbReference type="NCBI Taxonomy" id="319348"/>
    <lineage>
        <taxon>Eukaryota</taxon>
        <taxon>Metazoa</taxon>
        <taxon>Ecdysozoa</taxon>
        <taxon>Arthropoda</taxon>
        <taxon>Hexapoda</taxon>
        <taxon>Insecta</taxon>
        <taxon>Pterygota</taxon>
        <taxon>Neoptera</taxon>
        <taxon>Endopterygota</taxon>
        <taxon>Diptera</taxon>
        <taxon>Nematocera</taxon>
        <taxon>Chironomoidea</taxon>
        <taxon>Chironomidae</taxon>
        <taxon>Chironominae</taxon>
        <taxon>Polypedilum</taxon>
        <taxon>Polypedilum</taxon>
    </lineage>
</organism>
<sequence>MSLPEILNKLFAHIDGNHNKYIETLAEAVSIKSISAHPKHRDECQRMIDWTQYKLETLGIVCEQVNIGMQSLPDNSTLKLPNVLLGVTKNFDPKKKTVVVYGHLDVQPAEYSDGWETEPFKLTLRDGKLYGRGASDDKGPIIAWMNAIEAYHNIGTELPINLKFVLEAMEESGSLGLNKMLISRKDWFDDVDYICITDTAWLGNEQPCISHGLRGLSYFRIEVECASKDLHSGVFGGVIHEALTDLIHLMSQLVDCNGKILIPGIYDDVEPITPNENEIYEKITFDVDAFHKSLGTPGKLLYDTKIALLQHRWRFPCLSLHGIEGAFHESGQKTVIPKKVIGKFSIRTVPNQSTEKIEKLVVDYINQKFKEWGSPNKMKCFMSHGAKPFNENPFHENYLAATKAIKHVYNLEPDIIRGGSTVPVTLYFQEVSGRNVLLLPLGCSDDGAHSQNEKINLRNFFDGSKVLASYIYEVSQIE</sequence>
<dbReference type="InterPro" id="IPR051458">
    <property type="entry name" value="Cyt/Met_Dipeptidase"/>
</dbReference>
<feature type="domain" description="Peptidase M20 dimerisation" evidence="5">
    <location>
        <begin position="212"/>
        <end position="372"/>
    </location>
</feature>
<dbReference type="InterPro" id="IPR001261">
    <property type="entry name" value="ArgE/DapE_CS"/>
</dbReference>
<dbReference type="Pfam" id="PF01546">
    <property type="entry name" value="Peptidase_M20"/>
    <property type="match status" value="1"/>
</dbReference>
<comment type="similarity">
    <text evidence="1">Belongs to the peptidase M20A family.</text>
</comment>
<evidence type="ECO:0000259" key="5">
    <source>
        <dbReference type="Pfam" id="PF07687"/>
    </source>
</evidence>
<dbReference type="InterPro" id="IPR011650">
    <property type="entry name" value="Peptidase_M20_dimer"/>
</dbReference>
<dbReference type="CDD" id="cd05676">
    <property type="entry name" value="M20_dipept_like_CNDP"/>
    <property type="match status" value="1"/>
</dbReference>